<protein>
    <submittedName>
        <fullName evidence="1">Uncharacterized protein</fullName>
    </submittedName>
</protein>
<dbReference type="AlphaFoldDB" id="A0A897N7D3"/>
<reference evidence="1" key="1">
    <citation type="submission" date="2020-11" db="EMBL/GenBank/DDBJ databases">
        <title>Carbohydrate-dependent, anaerobic sulfur respiration: A novel catabolism in halophilic archaea.</title>
        <authorList>
            <person name="Sorokin D.Y."/>
            <person name="Messina E."/>
            <person name="Smedile F."/>
            <person name="La Cono V."/>
            <person name="Hallsworth J.E."/>
            <person name="Yakimov M.M."/>
        </authorList>
    </citation>
    <scope>NUCLEOTIDE SEQUENCE</scope>
    <source>
        <strain evidence="1">HSR12-1</strain>
    </source>
</reference>
<proteinExistence type="predicted"/>
<name>A0A897N7D3_9EURY</name>
<gene>
    <name evidence="1" type="ORF">HSR121_1962</name>
</gene>
<evidence type="ECO:0000313" key="2">
    <source>
        <dbReference type="Proteomes" id="UP000663525"/>
    </source>
</evidence>
<dbReference type="EMBL" id="CP064787">
    <property type="protein sequence ID" value="QSG06296.1"/>
    <property type="molecule type" value="Genomic_DNA"/>
</dbReference>
<organism evidence="1 2">
    <name type="scientific">Halapricum desulfuricans</name>
    <dbReference type="NCBI Taxonomy" id="2841257"/>
    <lineage>
        <taxon>Archaea</taxon>
        <taxon>Methanobacteriati</taxon>
        <taxon>Methanobacteriota</taxon>
        <taxon>Stenosarchaea group</taxon>
        <taxon>Halobacteria</taxon>
        <taxon>Halobacteriales</taxon>
        <taxon>Haloarculaceae</taxon>
        <taxon>Halapricum</taxon>
    </lineage>
</organism>
<dbReference type="Proteomes" id="UP000663525">
    <property type="component" value="Chromosome"/>
</dbReference>
<sequence>MDFDTPTMSDQVAKFVWKLARRHSWGSPVPDEQLVRLVAGSGDHDELKRVLEDEVLELPFVVRSRDGVYIPNGQGAHIEAADWLRAQTELDDLTIKATLSRLPEGWPDNT</sequence>
<evidence type="ECO:0000313" key="1">
    <source>
        <dbReference type="EMBL" id="QSG06296.1"/>
    </source>
</evidence>
<accession>A0A897N7D3</accession>